<accession>A0A8J3ZWC2</accession>
<keyword evidence="4" id="KW-1185">Reference proteome</keyword>
<proteinExistence type="predicted"/>
<evidence type="ECO:0000259" key="2">
    <source>
        <dbReference type="SMART" id="SM00458"/>
    </source>
</evidence>
<dbReference type="InterPro" id="IPR000772">
    <property type="entry name" value="Ricin_B_lectin"/>
</dbReference>
<feature type="chain" id="PRO_5035258077" description="Ricin B lectin domain-containing protein" evidence="1">
    <location>
        <begin position="26"/>
        <end position="187"/>
    </location>
</feature>
<dbReference type="AlphaFoldDB" id="A0A8J3ZWC2"/>
<keyword evidence="1" id="KW-0732">Signal</keyword>
<dbReference type="InterPro" id="IPR035992">
    <property type="entry name" value="Ricin_B-like_lectins"/>
</dbReference>
<feature type="signal peptide" evidence="1">
    <location>
        <begin position="1"/>
        <end position="25"/>
    </location>
</feature>
<name>A0A8J3ZWC2_9ACTN</name>
<dbReference type="SMART" id="SM00458">
    <property type="entry name" value="RICIN"/>
    <property type="match status" value="1"/>
</dbReference>
<dbReference type="PROSITE" id="PS50231">
    <property type="entry name" value="RICIN_B_LECTIN"/>
    <property type="match status" value="1"/>
</dbReference>
<dbReference type="SUPFAM" id="SSF50370">
    <property type="entry name" value="Ricin B-like lectins"/>
    <property type="match status" value="1"/>
</dbReference>
<sequence length="187" mass="20541">MRIRAIATALVSLVAVAISPSPARAGAPHPLVWGVNQPASGSIIKIWNGHAPHRCLDADTGTMGADGTRVQLWDCNGEPQQRWLVFSYPVTGAIGLVSMHPPHRVLDVDVHSNGANSGYVHLWTYNGALQQQWNRSGAARHPDSLQTSLAPNRCLDADVHTMYRLGTIVHMWDCNGQPQQRWFWANV</sequence>
<dbReference type="EMBL" id="BOPH01000088">
    <property type="protein sequence ID" value="GIJ71569.1"/>
    <property type="molecule type" value="Genomic_DNA"/>
</dbReference>
<feature type="domain" description="Ricin B lectin" evidence="2">
    <location>
        <begin position="41"/>
        <end position="185"/>
    </location>
</feature>
<protein>
    <recommendedName>
        <fullName evidence="2">Ricin B lectin domain-containing protein</fullName>
    </recommendedName>
</protein>
<reference evidence="3" key="1">
    <citation type="submission" date="2021-01" db="EMBL/GenBank/DDBJ databases">
        <title>Whole genome shotgun sequence of Virgisporangium ochraceum NBRC 16418.</title>
        <authorList>
            <person name="Komaki H."/>
            <person name="Tamura T."/>
        </authorList>
    </citation>
    <scope>NUCLEOTIDE SEQUENCE</scope>
    <source>
        <strain evidence="3">NBRC 16418</strain>
    </source>
</reference>
<dbReference type="RefSeq" id="WP_203931426.1">
    <property type="nucleotide sequence ID" value="NZ_BOPH01000088.1"/>
</dbReference>
<evidence type="ECO:0000313" key="4">
    <source>
        <dbReference type="Proteomes" id="UP000635606"/>
    </source>
</evidence>
<evidence type="ECO:0000256" key="1">
    <source>
        <dbReference type="SAM" id="SignalP"/>
    </source>
</evidence>
<dbReference type="Pfam" id="PF00652">
    <property type="entry name" value="Ricin_B_lectin"/>
    <property type="match status" value="1"/>
</dbReference>
<dbReference type="Proteomes" id="UP000635606">
    <property type="component" value="Unassembled WGS sequence"/>
</dbReference>
<dbReference type="Gene3D" id="2.80.10.50">
    <property type="match status" value="2"/>
</dbReference>
<evidence type="ECO:0000313" key="3">
    <source>
        <dbReference type="EMBL" id="GIJ71569.1"/>
    </source>
</evidence>
<organism evidence="3 4">
    <name type="scientific">Virgisporangium ochraceum</name>
    <dbReference type="NCBI Taxonomy" id="65505"/>
    <lineage>
        <taxon>Bacteria</taxon>
        <taxon>Bacillati</taxon>
        <taxon>Actinomycetota</taxon>
        <taxon>Actinomycetes</taxon>
        <taxon>Micromonosporales</taxon>
        <taxon>Micromonosporaceae</taxon>
        <taxon>Virgisporangium</taxon>
    </lineage>
</organism>
<dbReference type="CDD" id="cd00161">
    <property type="entry name" value="beta-trefoil_Ricin-like"/>
    <property type="match status" value="1"/>
</dbReference>
<comment type="caution">
    <text evidence="3">The sequence shown here is derived from an EMBL/GenBank/DDBJ whole genome shotgun (WGS) entry which is preliminary data.</text>
</comment>
<gene>
    <name evidence="3" type="ORF">Voc01_064860</name>
</gene>